<sequence>MQAEPPFIGGSRHARTVSLLAAAAALSLAGCSLTGAESATPTASPMPTSASPSPAASTRAAPSPEPTTPEPTETSSSPESEPPATPDPTASAGQGDGGTATLVFTGEVLMHQSLIDRALNNGGGRTFDFRPMFTAIKPIIAGADLAVCHLELPVIPKGEGMEPRYATPPQVIDALKDSGFDRCSTASNHALDRGARGSDATLAAFTRTGLTQAGTSGGPGGLEPTVLDVAGFKVTHLSYTEVGGLPIPADQPWRMATAQRERIVADVKKARALGAEYVVVSMHDADELNYTPTNNQTRWDNWLLEKADVDLVVGTGSHVPEPEAAVTDGFALYGLGNLINWRPNARDSVIGRVTLSRDSDGKVVARKPELIPTFTVEALGYQVLDARNYKGSQLDPDVRAALRESYQRVKPYVGQFVPDSTT</sequence>
<dbReference type="InterPro" id="IPR029052">
    <property type="entry name" value="Metallo-depent_PP-like"/>
</dbReference>
<protein>
    <submittedName>
        <fullName evidence="4">CapA family protein</fullName>
    </submittedName>
</protein>
<evidence type="ECO:0000259" key="3">
    <source>
        <dbReference type="SMART" id="SM00854"/>
    </source>
</evidence>
<comment type="caution">
    <text evidence="4">The sequence shown here is derived from an EMBL/GenBank/DDBJ whole genome shotgun (WGS) entry which is preliminary data.</text>
</comment>
<evidence type="ECO:0000313" key="4">
    <source>
        <dbReference type="EMBL" id="MFC6239522.1"/>
    </source>
</evidence>
<gene>
    <name evidence="4" type="ORF">ACFQGU_16735</name>
</gene>
<dbReference type="InterPro" id="IPR019079">
    <property type="entry name" value="Capsule_synth_CapA"/>
</dbReference>
<organism evidence="4 5">
    <name type="scientific">Longivirga aurantiaca</name>
    <dbReference type="NCBI Taxonomy" id="1837743"/>
    <lineage>
        <taxon>Bacteria</taxon>
        <taxon>Bacillati</taxon>
        <taxon>Actinomycetota</taxon>
        <taxon>Actinomycetes</taxon>
        <taxon>Sporichthyales</taxon>
        <taxon>Sporichthyaceae</taxon>
        <taxon>Longivirga</taxon>
    </lineage>
</organism>
<feature type="domain" description="Capsule synthesis protein CapA" evidence="3">
    <location>
        <begin position="101"/>
        <end position="342"/>
    </location>
</feature>
<dbReference type="SUPFAM" id="SSF56300">
    <property type="entry name" value="Metallo-dependent phosphatases"/>
    <property type="match status" value="1"/>
</dbReference>
<dbReference type="Gene3D" id="3.60.21.10">
    <property type="match status" value="1"/>
</dbReference>
<dbReference type="PANTHER" id="PTHR33393:SF13">
    <property type="entry name" value="PGA BIOSYNTHESIS PROTEIN CAPA"/>
    <property type="match status" value="1"/>
</dbReference>
<feature type="region of interest" description="Disordered" evidence="2">
    <location>
        <begin position="35"/>
        <end position="100"/>
    </location>
</feature>
<feature type="compositionally biased region" description="Low complexity" evidence="2">
    <location>
        <begin position="36"/>
        <end position="62"/>
    </location>
</feature>
<keyword evidence="5" id="KW-1185">Reference proteome</keyword>
<name>A0ABW1T440_9ACTN</name>
<dbReference type="InterPro" id="IPR052169">
    <property type="entry name" value="CW_Biosynth-Accessory"/>
</dbReference>
<dbReference type="CDD" id="cd07381">
    <property type="entry name" value="MPP_CapA"/>
    <property type="match status" value="1"/>
</dbReference>
<dbReference type="SMART" id="SM00854">
    <property type="entry name" value="PGA_cap"/>
    <property type="match status" value="1"/>
</dbReference>
<dbReference type="Proteomes" id="UP001596138">
    <property type="component" value="Unassembled WGS sequence"/>
</dbReference>
<dbReference type="PANTHER" id="PTHR33393">
    <property type="entry name" value="POLYGLUTAMINE SYNTHESIS ACCESSORY PROTEIN RV0574C-RELATED"/>
    <property type="match status" value="1"/>
</dbReference>
<accession>A0ABW1T440</accession>
<reference evidence="5" key="1">
    <citation type="journal article" date="2019" name="Int. J. Syst. Evol. Microbiol.">
        <title>The Global Catalogue of Microorganisms (GCM) 10K type strain sequencing project: providing services to taxonomists for standard genome sequencing and annotation.</title>
        <authorList>
            <consortium name="The Broad Institute Genomics Platform"/>
            <consortium name="The Broad Institute Genome Sequencing Center for Infectious Disease"/>
            <person name="Wu L."/>
            <person name="Ma J."/>
        </authorList>
    </citation>
    <scope>NUCLEOTIDE SEQUENCE [LARGE SCALE GENOMIC DNA]</scope>
    <source>
        <strain evidence="5">CGMCC 4.7317</strain>
    </source>
</reference>
<evidence type="ECO:0000313" key="5">
    <source>
        <dbReference type="Proteomes" id="UP001596138"/>
    </source>
</evidence>
<dbReference type="RefSeq" id="WP_386768842.1">
    <property type="nucleotide sequence ID" value="NZ_JBHSTI010000039.1"/>
</dbReference>
<dbReference type="EMBL" id="JBHSTI010000039">
    <property type="protein sequence ID" value="MFC6239522.1"/>
    <property type="molecule type" value="Genomic_DNA"/>
</dbReference>
<evidence type="ECO:0000256" key="1">
    <source>
        <dbReference type="ARBA" id="ARBA00005662"/>
    </source>
</evidence>
<evidence type="ECO:0000256" key="2">
    <source>
        <dbReference type="SAM" id="MobiDB-lite"/>
    </source>
</evidence>
<comment type="similarity">
    <text evidence="1">Belongs to the CapA family.</text>
</comment>
<feature type="compositionally biased region" description="Low complexity" evidence="2">
    <location>
        <begin position="70"/>
        <end position="79"/>
    </location>
</feature>
<dbReference type="Pfam" id="PF09587">
    <property type="entry name" value="PGA_cap"/>
    <property type="match status" value="1"/>
</dbReference>
<proteinExistence type="inferred from homology"/>